<dbReference type="Gene3D" id="2.60.40.650">
    <property type="match status" value="1"/>
</dbReference>
<dbReference type="SUPFAM" id="SSF81296">
    <property type="entry name" value="E set domains"/>
    <property type="match status" value="1"/>
</dbReference>
<comment type="cofactor">
    <cofactor evidence="1">
        <name>Mo-molybdopterin</name>
        <dbReference type="ChEBI" id="CHEBI:71302"/>
    </cofactor>
</comment>
<dbReference type="STRING" id="1391915.U7PP98"/>
<proteinExistence type="predicted"/>
<protein>
    <recommendedName>
        <fullName evidence="3">Nitrate reductase [NADPH]</fullName>
        <ecNumber evidence="2">1.7.1.3</ecNumber>
    </recommendedName>
</protein>
<dbReference type="EC" id="1.7.1.3" evidence="2"/>
<dbReference type="Pfam" id="PF00174">
    <property type="entry name" value="Oxidored_molyb"/>
    <property type="match status" value="1"/>
</dbReference>
<keyword evidence="8" id="KW-0408">Iron</keyword>
<dbReference type="Gene3D" id="3.90.420.10">
    <property type="entry name" value="Oxidoreductase, molybdopterin-binding domain"/>
    <property type="match status" value="1"/>
</dbReference>
<dbReference type="Gene3D" id="3.10.120.10">
    <property type="entry name" value="Cytochrome b5-like heme/steroid binding domain"/>
    <property type="match status" value="1"/>
</dbReference>
<dbReference type="Proteomes" id="UP000018087">
    <property type="component" value="Unassembled WGS sequence"/>
</dbReference>
<dbReference type="InterPro" id="IPR014756">
    <property type="entry name" value="Ig_E-set"/>
</dbReference>
<dbReference type="PRINTS" id="PR00407">
    <property type="entry name" value="EUMOPTERIN"/>
</dbReference>
<dbReference type="EMBL" id="KI440847">
    <property type="protein sequence ID" value="ERS97387.1"/>
    <property type="molecule type" value="Genomic_DNA"/>
</dbReference>
<evidence type="ECO:0000313" key="11">
    <source>
        <dbReference type="EMBL" id="ERS97387.1"/>
    </source>
</evidence>
<dbReference type="PROSITE" id="PS50255">
    <property type="entry name" value="CYTOCHROME_B5_2"/>
    <property type="match status" value="1"/>
</dbReference>
<dbReference type="SMART" id="SM00028">
    <property type="entry name" value="TPR"/>
    <property type="match status" value="6"/>
</dbReference>
<dbReference type="GO" id="GO:0006790">
    <property type="term" value="P:sulfur compound metabolic process"/>
    <property type="evidence" value="ECO:0007669"/>
    <property type="project" value="TreeGrafter"/>
</dbReference>
<dbReference type="InterPro" id="IPR001199">
    <property type="entry name" value="Cyt_B5-like_heme/steroid-bd"/>
</dbReference>
<dbReference type="PANTHER" id="PTHR19372:SF7">
    <property type="entry name" value="SULFITE OXIDASE, MITOCHONDRIAL"/>
    <property type="match status" value="1"/>
</dbReference>
<dbReference type="InterPro" id="IPR019734">
    <property type="entry name" value="TPR_rpt"/>
</dbReference>
<dbReference type="HOGENOM" id="CLU_293233_0_0_1"/>
<gene>
    <name evidence="11" type="ORF">HMPREF1624_05554</name>
</gene>
<dbReference type="SUPFAM" id="SSF56524">
    <property type="entry name" value="Oxidoreductase molybdopterin-binding domain"/>
    <property type="match status" value="1"/>
</dbReference>
<feature type="domain" description="Cytochrome b5 heme-binding" evidence="10">
    <location>
        <begin position="322"/>
        <end position="400"/>
    </location>
</feature>
<dbReference type="PANTHER" id="PTHR19372">
    <property type="entry name" value="SULFITE REDUCTASE"/>
    <property type="match status" value="1"/>
</dbReference>
<evidence type="ECO:0000313" key="12">
    <source>
        <dbReference type="Proteomes" id="UP000018087"/>
    </source>
</evidence>
<evidence type="ECO:0000256" key="1">
    <source>
        <dbReference type="ARBA" id="ARBA00001924"/>
    </source>
</evidence>
<keyword evidence="4" id="KW-0500">Molybdenum</keyword>
<keyword evidence="5" id="KW-0349">Heme</keyword>
<dbReference type="Pfam" id="PF00173">
    <property type="entry name" value="Cyt-b5"/>
    <property type="match status" value="1"/>
</dbReference>
<keyword evidence="6" id="KW-0479">Metal-binding</keyword>
<dbReference type="GO" id="GO:0008482">
    <property type="term" value="F:sulfite oxidase activity"/>
    <property type="evidence" value="ECO:0007669"/>
    <property type="project" value="TreeGrafter"/>
</dbReference>
<dbReference type="GO" id="GO:0030151">
    <property type="term" value="F:molybdenum ion binding"/>
    <property type="evidence" value="ECO:0007669"/>
    <property type="project" value="InterPro"/>
</dbReference>
<accession>U7PP98</accession>
<evidence type="ECO:0000256" key="2">
    <source>
        <dbReference type="ARBA" id="ARBA00012673"/>
    </source>
</evidence>
<dbReference type="InterPro" id="IPR011990">
    <property type="entry name" value="TPR-like_helical_dom_sf"/>
</dbReference>
<dbReference type="GO" id="GO:0050464">
    <property type="term" value="F:nitrate reductase (NADPH) activity"/>
    <property type="evidence" value="ECO:0007669"/>
    <property type="project" value="UniProtKB-EC"/>
</dbReference>
<dbReference type="InterPro" id="IPR036400">
    <property type="entry name" value="Cyt_B5-like_heme/steroid_sf"/>
</dbReference>
<evidence type="ECO:0000256" key="8">
    <source>
        <dbReference type="ARBA" id="ARBA00023004"/>
    </source>
</evidence>
<dbReference type="InterPro" id="IPR008335">
    <property type="entry name" value="Mopterin_OxRdtase_euk"/>
</dbReference>
<dbReference type="InterPro" id="IPR036374">
    <property type="entry name" value="OxRdtase_Mopterin-bd_sf"/>
</dbReference>
<comment type="catalytic activity">
    <reaction evidence="9">
        <text>nitrite + NADP(+) + H2O = nitrate + NADPH + H(+)</text>
        <dbReference type="Rhea" id="RHEA:19061"/>
        <dbReference type="ChEBI" id="CHEBI:15377"/>
        <dbReference type="ChEBI" id="CHEBI:15378"/>
        <dbReference type="ChEBI" id="CHEBI:16301"/>
        <dbReference type="ChEBI" id="CHEBI:17632"/>
        <dbReference type="ChEBI" id="CHEBI:57783"/>
        <dbReference type="ChEBI" id="CHEBI:58349"/>
        <dbReference type="EC" id="1.7.1.3"/>
    </reaction>
</comment>
<dbReference type="InterPro" id="IPR018506">
    <property type="entry name" value="Cyt_B5_heme-BS"/>
</dbReference>
<sequence>MRRAKFVCMEGADNLPNGHYGTSVKLNWAMDPNRGLMLAHGMNGAPLRADHGRPLRAVVPGQIGGRSVKWLRRLIVTAEPSDNWYHYYDNKVLPTTVTPQQSADEPAWWRDERYAIYDLNVNSAIAQPQHDEVLDLASRVPDYTIRGYAYSGGGRRVTRMEVSLDGGNSWRLADVQYPEDRYRDIDIDLYGGRLDMSSRDTCFCWCFWAYTLPICELQSADSIIVRGMDDAMMCQPRDMYWSVLGMMNNPWFRVTIVKTGKQTLRFEHPTSLMSGNPGWMEKVKKAGGDLLNGRWGEISSKDIHQPPTPPLEEVNMANSDVKRIFTFNEFSEQSSEARPLFVVAGEVYDGTGYLKHHPGGAQSIQAVAASDATEEFIAIPLNKVPIGTALEFKGPVGKFDPQSLALAAPYACSFGGELVLDSNIGSYYYKNFPYLGQTGSGNWAAMFGLLNVLFRPAGGLIGDYIYGSTHSVWAKRLWVTFLGVVTGAFELAIGLSDPHSESTMFGLMAGLAFFLEAANGANFSVVPHVHPFANESASVSVKATSTIRISSYELEVAQQTGQRQDGAIRLPASYLEDPSLSYFITTKVLFSGETEAALEAGDLYERAEEEERKNNLDEAEQLFRRAHALSETGRDVIGQLKALNGLGCVLLARDELAQAEGVLRGALGAAEQVLGSAHGVTLALVASLARLCGATNRVAAEQLAARAQAGYERALGTRHETAIAAVHRLGDARMALGALADAEVQYARALQLSDETLGPEGALTLDVASSLGALHALQPGKLGDAEELLRRAMRGHRVHVGGDHASTLRDALRLASVCQQQQKEEKLAEAEALAERALAGLEKKHRANNTQVLPAYVRLALIYIEQGKLAQAEPLLERALQGYETVLGPCGWASLEAAEHLGSFYLEQQRLDEAERLLQCALAGFESAHGPATRQIATTAKSLACVYQKQGKLVEAGDLFARSFHACQSAHGEDSLEAVRAMRNLARSYEEQGRPEEARNLMERCLAGCEKVLGSSHSETQETQHMVLRLRDGPVSG</sequence>
<dbReference type="SUPFAM" id="SSF103473">
    <property type="entry name" value="MFS general substrate transporter"/>
    <property type="match status" value="1"/>
</dbReference>
<dbReference type="GO" id="GO:0020037">
    <property type="term" value="F:heme binding"/>
    <property type="evidence" value="ECO:0007669"/>
    <property type="project" value="InterPro"/>
</dbReference>
<dbReference type="SMART" id="SM01117">
    <property type="entry name" value="Cyt-b5"/>
    <property type="match status" value="1"/>
</dbReference>
<dbReference type="SUPFAM" id="SSF55856">
    <property type="entry name" value="Cytochrome b5-like heme/steroid binding domain"/>
    <property type="match status" value="1"/>
</dbReference>
<evidence type="ECO:0000256" key="9">
    <source>
        <dbReference type="ARBA" id="ARBA00049155"/>
    </source>
</evidence>
<evidence type="ECO:0000256" key="6">
    <source>
        <dbReference type="ARBA" id="ARBA00022723"/>
    </source>
</evidence>
<dbReference type="InterPro" id="IPR000572">
    <property type="entry name" value="OxRdtase_Mopterin-bd_dom"/>
</dbReference>
<dbReference type="Pfam" id="PF13424">
    <property type="entry name" value="TPR_12"/>
    <property type="match status" value="2"/>
</dbReference>
<dbReference type="InterPro" id="IPR036259">
    <property type="entry name" value="MFS_trans_sf"/>
</dbReference>
<dbReference type="Gene3D" id="1.25.40.10">
    <property type="entry name" value="Tetratricopeptide repeat domain"/>
    <property type="match status" value="3"/>
</dbReference>
<dbReference type="PRINTS" id="PR00363">
    <property type="entry name" value="CYTOCHROMEB5"/>
</dbReference>
<dbReference type="GO" id="GO:0043546">
    <property type="term" value="F:molybdopterin cofactor binding"/>
    <property type="evidence" value="ECO:0007669"/>
    <property type="project" value="TreeGrafter"/>
</dbReference>
<dbReference type="InterPro" id="IPR005066">
    <property type="entry name" value="MoCF_OxRdtse_dimer"/>
</dbReference>
<evidence type="ECO:0000256" key="4">
    <source>
        <dbReference type="ARBA" id="ARBA00022505"/>
    </source>
</evidence>
<dbReference type="Pfam" id="PF03404">
    <property type="entry name" value="Mo-co_dimer"/>
    <property type="match status" value="1"/>
</dbReference>
<dbReference type="eggNOG" id="KOG0535">
    <property type="taxonomic scope" value="Eukaryota"/>
</dbReference>
<keyword evidence="12" id="KW-1185">Reference proteome</keyword>
<evidence type="ECO:0000256" key="3">
    <source>
        <dbReference type="ARBA" id="ARBA00015499"/>
    </source>
</evidence>
<dbReference type="eggNOG" id="KOG1840">
    <property type="taxonomic scope" value="Eukaryota"/>
</dbReference>
<evidence type="ECO:0000256" key="5">
    <source>
        <dbReference type="ARBA" id="ARBA00022617"/>
    </source>
</evidence>
<evidence type="ECO:0000259" key="10">
    <source>
        <dbReference type="PROSITE" id="PS50255"/>
    </source>
</evidence>
<dbReference type="Gene3D" id="1.20.1250.20">
    <property type="entry name" value="MFS general substrate transporter like domains"/>
    <property type="match status" value="1"/>
</dbReference>
<organism evidence="11 12">
    <name type="scientific">Sporothrix schenckii (strain ATCC 58251 / de Perez 2211183)</name>
    <name type="common">Rose-picker's disease fungus</name>
    <dbReference type="NCBI Taxonomy" id="1391915"/>
    <lineage>
        <taxon>Eukaryota</taxon>
        <taxon>Fungi</taxon>
        <taxon>Dikarya</taxon>
        <taxon>Ascomycota</taxon>
        <taxon>Pezizomycotina</taxon>
        <taxon>Sordariomycetes</taxon>
        <taxon>Sordariomycetidae</taxon>
        <taxon>Ophiostomatales</taxon>
        <taxon>Ophiostomataceae</taxon>
        <taxon>Sporothrix</taxon>
    </lineage>
</organism>
<dbReference type="PROSITE" id="PS00191">
    <property type="entry name" value="CYTOCHROME_B5_1"/>
    <property type="match status" value="1"/>
</dbReference>
<dbReference type="AlphaFoldDB" id="U7PP98"/>
<dbReference type="Pfam" id="PF13374">
    <property type="entry name" value="TPR_10"/>
    <property type="match status" value="3"/>
</dbReference>
<dbReference type="OrthoDB" id="432685at2759"/>
<reference evidence="12" key="1">
    <citation type="journal article" date="2014" name="Genome Announc.">
        <title>Genome sequence of the pathogenic fungus Sporothrix schenckii (ATCC 58251).</title>
        <authorList>
            <person name="Cuomo C.A."/>
            <person name="Rodriguez-Del Valle N."/>
            <person name="Perez-Sanchez L."/>
            <person name="Abouelleil A."/>
            <person name="Goldberg J."/>
            <person name="Young S."/>
            <person name="Zeng Q."/>
            <person name="Birren B.W."/>
        </authorList>
    </citation>
    <scope>NUCLEOTIDE SEQUENCE [LARGE SCALE GENOMIC DNA]</scope>
    <source>
        <strain evidence="12">ATCC 58251 / de Perez 2211183</strain>
    </source>
</reference>
<evidence type="ECO:0000256" key="7">
    <source>
        <dbReference type="ARBA" id="ARBA00023002"/>
    </source>
</evidence>
<name>U7PP98_SPOS1</name>
<keyword evidence="7" id="KW-0560">Oxidoreductase</keyword>
<dbReference type="SUPFAM" id="SSF48452">
    <property type="entry name" value="TPR-like"/>
    <property type="match status" value="3"/>
</dbReference>